<dbReference type="Proteomes" id="UP001321473">
    <property type="component" value="Unassembled WGS sequence"/>
</dbReference>
<evidence type="ECO:0000313" key="2">
    <source>
        <dbReference type="EMBL" id="KAK8778937.1"/>
    </source>
</evidence>
<gene>
    <name evidence="2" type="ORF">V5799_019722</name>
</gene>
<reference evidence="2 3" key="1">
    <citation type="journal article" date="2023" name="Arcadia Sci">
        <title>De novo assembly of a long-read Amblyomma americanum tick genome.</title>
        <authorList>
            <person name="Chou S."/>
            <person name="Poskanzer K.E."/>
            <person name="Rollins M."/>
            <person name="Thuy-Boun P.S."/>
        </authorList>
    </citation>
    <scope>NUCLEOTIDE SEQUENCE [LARGE SCALE GENOMIC DNA]</scope>
    <source>
        <strain evidence="2">F_SG_1</strain>
        <tissue evidence="2">Salivary glands</tissue>
    </source>
</reference>
<evidence type="ECO:0000256" key="1">
    <source>
        <dbReference type="SAM" id="SignalP"/>
    </source>
</evidence>
<comment type="caution">
    <text evidence="2">The sequence shown here is derived from an EMBL/GenBank/DDBJ whole genome shotgun (WGS) entry which is preliminary data.</text>
</comment>
<keyword evidence="1" id="KW-0732">Signal</keyword>
<evidence type="ECO:0008006" key="4">
    <source>
        <dbReference type="Google" id="ProtNLM"/>
    </source>
</evidence>
<protein>
    <recommendedName>
        <fullName evidence="4">Secreted protein</fullName>
    </recommendedName>
</protein>
<feature type="signal peptide" evidence="1">
    <location>
        <begin position="1"/>
        <end position="16"/>
    </location>
</feature>
<name>A0AAQ4EW41_AMBAM</name>
<evidence type="ECO:0000313" key="3">
    <source>
        <dbReference type="Proteomes" id="UP001321473"/>
    </source>
</evidence>
<organism evidence="2 3">
    <name type="scientific">Amblyomma americanum</name>
    <name type="common">Lone star tick</name>
    <dbReference type="NCBI Taxonomy" id="6943"/>
    <lineage>
        <taxon>Eukaryota</taxon>
        <taxon>Metazoa</taxon>
        <taxon>Ecdysozoa</taxon>
        <taxon>Arthropoda</taxon>
        <taxon>Chelicerata</taxon>
        <taxon>Arachnida</taxon>
        <taxon>Acari</taxon>
        <taxon>Parasitiformes</taxon>
        <taxon>Ixodida</taxon>
        <taxon>Ixodoidea</taxon>
        <taxon>Ixodidae</taxon>
        <taxon>Amblyomminae</taxon>
        <taxon>Amblyomma</taxon>
    </lineage>
</organism>
<feature type="chain" id="PRO_5043023565" description="Secreted protein" evidence="1">
    <location>
        <begin position="17"/>
        <end position="71"/>
    </location>
</feature>
<accession>A0AAQ4EW41</accession>
<keyword evidence="3" id="KW-1185">Reference proteome</keyword>
<proteinExistence type="predicted"/>
<dbReference type="AlphaFoldDB" id="A0AAQ4EW41"/>
<sequence length="71" mass="7980">MAACLLFTAAASLRLARFPATHQRCGHQIRRRQFRNASVRAEAIKKQNAPNTCLTAGARNPVPIGRFYREK</sequence>
<dbReference type="EMBL" id="JARKHS020010275">
    <property type="protein sequence ID" value="KAK8778937.1"/>
    <property type="molecule type" value="Genomic_DNA"/>
</dbReference>